<keyword evidence="5 6" id="KW-0472">Membrane</keyword>
<reference evidence="8" key="3">
    <citation type="submission" date="2025-08" db="UniProtKB">
        <authorList>
            <consortium name="Ensembl"/>
        </authorList>
    </citation>
    <scope>IDENTIFICATION</scope>
</reference>
<reference evidence="8" key="4">
    <citation type="submission" date="2025-09" db="UniProtKB">
        <authorList>
            <consortium name="Ensembl"/>
        </authorList>
    </citation>
    <scope>IDENTIFICATION</scope>
</reference>
<evidence type="ECO:0000256" key="2">
    <source>
        <dbReference type="ARBA" id="ARBA00007200"/>
    </source>
</evidence>
<dbReference type="EMBL" id="EAAA01001962">
    <property type="status" value="NOT_ANNOTATED_CDS"/>
    <property type="molecule type" value="Genomic_DNA"/>
</dbReference>
<name>F6TI21_CIOIN</name>
<keyword evidence="3 6" id="KW-0812">Transmembrane</keyword>
<reference evidence="9" key="1">
    <citation type="journal article" date="2002" name="Science">
        <title>The draft genome of Ciona intestinalis: insights into chordate and vertebrate origins.</title>
        <authorList>
            <person name="Dehal P."/>
            <person name="Satou Y."/>
            <person name="Campbell R.K."/>
            <person name="Chapman J."/>
            <person name="Degnan B."/>
            <person name="De Tomaso A."/>
            <person name="Davidson B."/>
            <person name="Di Gregorio A."/>
            <person name="Gelpke M."/>
            <person name="Goodstein D.M."/>
            <person name="Harafuji N."/>
            <person name="Hastings K.E."/>
            <person name="Ho I."/>
            <person name="Hotta K."/>
            <person name="Huang W."/>
            <person name="Kawashima T."/>
            <person name="Lemaire P."/>
            <person name="Martinez D."/>
            <person name="Meinertzhagen I.A."/>
            <person name="Necula S."/>
            <person name="Nonaka M."/>
            <person name="Putnam N."/>
            <person name="Rash S."/>
            <person name="Saiga H."/>
            <person name="Satake M."/>
            <person name="Terry A."/>
            <person name="Yamada L."/>
            <person name="Wang H.G."/>
            <person name="Awazu S."/>
            <person name="Azumi K."/>
            <person name="Boore J."/>
            <person name="Branno M."/>
            <person name="Chin-Bow S."/>
            <person name="DeSantis R."/>
            <person name="Doyle S."/>
            <person name="Francino P."/>
            <person name="Keys D.N."/>
            <person name="Haga S."/>
            <person name="Hayashi H."/>
            <person name="Hino K."/>
            <person name="Imai K.S."/>
            <person name="Inaba K."/>
            <person name="Kano S."/>
            <person name="Kobayashi K."/>
            <person name="Kobayashi M."/>
            <person name="Lee B.I."/>
            <person name="Makabe K.W."/>
            <person name="Manohar C."/>
            <person name="Matassi G."/>
            <person name="Medina M."/>
            <person name="Mochizuki Y."/>
            <person name="Mount S."/>
            <person name="Morishita T."/>
            <person name="Miura S."/>
            <person name="Nakayama A."/>
            <person name="Nishizaka S."/>
            <person name="Nomoto H."/>
            <person name="Ohta F."/>
            <person name="Oishi K."/>
            <person name="Rigoutsos I."/>
            <person name="Sano M."/>
            <person name="Sasaki A."/>
            <person name="Sasakura Y."/>
            <person name="Shoguchi E."/>
            <person name="Shin-i T."/>
            <person name="Spagnuolo A."/>
            <person name="Stainier D."/>
            <person name="Suzuki M.M."/>
            <person name="Tassy O."/>
            <person name="Takatori N."/>
            <person name="Tokuoka M."/>
            <person name="Yagi K."/>
            <person name="Yoshizaki F."/>
            <person name="Wada S."/>
            <person name="Zhang C."/>
            <person name="Hyatt P.D."/>
            <person name="Larimer F."/>
            <person name="Detter C."/>
            <person name="Doggett N."/>
            <person name="Glavina T."/>
            <person name="Hawkins T."/>
            <person name="Richardson P."/>
            <person name="Lucas S."/>
            <person name="Kohara Y."/>
            <person name="Levine M."/>
            <person name="Satoh N."/>
            <person name="Rokhsar D.S."/>
        </authorList>
    </citation>
    <scope>NUCLEOTIDE SEQUENCE [LARGE SCALE GENOMIC DNA]</scope>
</reference>
<evidence type="ECO:0000256" key="1">
    <source>
        <dbReference type="ARBA" id="ARBA00004141"/>
    </source>
</evidence>
<feature type="domain" description="Polycystin cation channel PKD1/PKD2" evidence="7">
    <location>
        <begin position="4"/>
        <end position="127"/>
    </location>
</feature>
<dbReference type="PANTHER" id="PTHR10877:SF150">
    <property type="entry name" value="REJ DOMAIN-CONTAINING PROTEIN"/>
    <property type="match status" value="1"/>
</dbReference>
<dbReference type="InterPro" id="IPR013122">
    <property type="entry name" value="PKD1_2_channel"/>
</dbReference>
<dbReference type="PANTHER" id="PTHR10877">
    <property type="entry name" value="POLYCYSTIN FAMILY MEMBER"/>
    <property type="match status" value="1"/>
</dbReference>
<dbReference type="GO" id="GO:0016020">
    <property type="term" value="C:membrane"/>
    <property type="evidence" value="ECO:0007669"/>
    <property type="project" value="UniProtKB-SubCell"/>
</dbReference>
<dbReference type="Ensembl" id="ENSCINT00000002925.3">
    <property type="protein sequence ID" value="ENSCINP00000002925.3"/>
    <property type="gene ID" value="ENSCING00000001485.3"/>
</dbReference>
<keyword evidence="4 6" id="KW-1133">Transmembrane helix</keyword>
<dbReference type="HOGENOM" id="CLU_1288523_0_0_1"/>
<dbReference type="Proteomes" id="UP000008144">
    <property type="component" value="Chromosome 4"/>
</dbReference>
<feature type="transmembrane region" description="Helical" evidence="6">
    <location>
        <begin position="96"/>
        <end position="121"/>
    </location>
</feature>
<comment type="subcellular location">
    <subcellularLocation>
        <location evidence="1">Membrane</location>
        <topology evidence="1">Multi-pass membrane protein</topology>
    </subcellularLocation>
</comment>
<comment type="similarity">
    <text evidence="2">Belongs to the polycystin family.</text>
</comment>
<reference evidence="8" key="2">
    <citation type="journal article" date="2008" name="Genome Biol.">
        <title>Improved genome assembly and evidence-based global gene model set for the chordate Ciona intestinalis: new insight into intron and operon populations.</title>
        <authorList>
            <person name="Satou Y."/>
            <person name="Mineta K."/>
            <person name="Ogasawara M."/>
            <person name="Sasakura Y."/>
            <person name="Shoguchi E."/>
            <person name="Ueno K."/>
            <person name="Yamada L."/>
            <person name="Matsumoto J."/>
            <person name="Wasserscheid J."/>
            <person name="Dewar K."/>
            <person name="Wiley G.B."/>
            <person name="Macmil S.L."/>
            <person name="Roe B.A."/>
            <person name="Zeller R.W."/>
            <person name="Hastings K.E."/>
            <person name="Lemaire P."/>
            <person name="Lindquist E."/>
            <person name="Endo T."/>
            <person name="Hotta K."/>
            <person name="Inaba K."/>
        </authorList>
    </citation>
    <scope>NUCLEOTIDE SEQUENCE [LARGE SCALE GENOMIC DNA]</scope>
    <source>
        <strain evidence="8">wild type</strain>
    </source>
</reference>
<evidence type="ECO:0000256" key="5">
    <source>
        <dbReference type="ARBA" id="ARBA00023136"/>
    </source>
</evidence>
<dbReference type="Pfam" id="PF08016">
    <property type="entry name" value="PKD_channel"/>
    <property type="match status" value="1"/>
</dbReference>
<dbReference type="InParanoid" id="F6TI21"/>
<dbReference type="Gene3D" id="1.10.287.70">
    <property type="match status" value="1"/>
</dbReference>
<dbReference type="OMA" id="VSSESWW"/>
<dbReference type="GeneTree" id="ENSGT00390000006639"/>
<accession>F6TI21</accession>
<evidence type="ECO:0000256" key="4">
    <source>
        <dbReference type="ARBA" id="ARBA00022989"/>
    </source>
</evidence>
<dbReference type="InterPro" id="IPR051223">
    <property type="entry name" value="Polycystin"/>
</dbReference>
<feature type="transmembrane region" description="Helical" evidence="6">
    <location>
        <begin position="36"/>
        <end position="58"/>
    </location>
</feature>
<keyword evidence="9" id="KW-1185">Reference proteome</keyword>
<evidence type="ECO:0000256" key="6">
    <source>
        <dbReference type="SAM" id="Phobius"/>
    </source>
</evidence>
<evidence type="ECO:0000313" key="9">
    <source>
        <dbReference type="Proteomes" id="UP000008144"/>
    </source>
</evidence>
<organism evidence="8 9">
    <name type="scientific">Ciona intestinalis</name>
    <name type="common">Transparent sea squirt</name>
    <name type="synonym">Ascidia intestinalis</name>
    <dbReference type="NCBI Taxonomy" id="7719"/>
    <lineage>
        <taxon>Eukaryota</taxon>
        <taxon>Metazoa</taxon>
        <taxon>Chordata</taxon>
        <taxon>Tunicata</taxon>
        <taxon>Ascidiacea</taxon>
        <taxon>Phlebobranchia</taxon>
        <taxon>Cionidae</taxon>
        <taxon>Ciona</taxon>
    </lineage>
</organism>
<evidence type="ECO:0000313" key="8">
    <source>
        <dbReference type="Ensembl" id="ENSCINP00000002925.3"/>
    </source>
</evidence>
<sequence length="212" mass="23910">MSAVAFTAYMRSLKLFRGSRVVSLMMRTLSRSQNQLISVSFVVLVFIIAYGHFGVLLFGNNKFDFRHIAAAGTALFSLMAGMDVQQPEHGVSSESWWAIYFGSFMMLVIGIFLNLFAAVVGDTFHKVRHKRKMGENVHTEVLAVAWVQEQFLLFFGIPSTRFKEKYKEARASNESGESYDCYNSVTTNVTPLAQELQLMIAKHNDNKNSLTP</sequence>
<protein>
    <recommendedName>
        <fullName evidence="7">Polycystin cation channel PKD1/PKD2 domain-containing protein</fullName>
    </recommendedName>
</protein>
<proteinExistence type="inferred from homology"/>
<evidence type="ECO:0000259" key="7">
    <source>
        <dbReference type="Pfam" id="PF08016"/>
    </source>
</evidence>
<evidence type="ECO:0000256" key="3">
    <source>
        <dbReference type="ARBA" id="ARBA00022692"/>
    </source>
</evidence>
<dbReference type="AlphaFoldDB" id="F6TI21"/>